<protein>
    <submittedName>
        <fullName evidence="1">Uncharacterized protein</fullName>
    </submittedName>
</protein>
<dbReference type="EMBL" id="CM039433">
    <property type="protein sequence ID" value="KAI4328721.1"/>
    <property type="molecule type" value="Genomic_DNA"/>
</dbReference>
<comment type="caution">
    <text evidence="1">The sequence shown here is derived from an EMBL/GenBank/DDBJ whole genome shotgun (WGS) entry which is preliminary data.</text>
</comment>
<accession>A0ACB9MYG5</accession>
<name>A0ACB9MYG5_BAUVA</name>
<sequence length="287" mass="31998">MLTLTTGNMAYGDSEVSMETKLGARLSYTWRSIWSSIEALRKGLVMCIGMVVDQNYRCCENGLETLEHALFWCNNIADAWHYSHSCKIMTFHNLISLCGYSESVPKLDGPMVETCHTEGTQRQARSNNYMQWRKPQHPFVKLNMDPSIDGDSVGGTGGVLRDEEGHFLCAWVTKIQNADSSETLEAMAVQDGLALLKSSGYMSAVIEADAQTILMALKENRTLLSPTGLRLDDIMEMVKGFLCICFRRKTDRVAHLLANKGNSLVGTVYWMDLAPSFVVDALIFDAK</sequence>
<dbReference type="Proteomes" id="UP000828941">
    <property type="component" value="Chromosome 8"/>
</dbReference>
<evidence type="ECO:0000313" key="1">
    <source>
        <dbReference type="EMBL" id="KAI4328721.1"/>
    </source>
</evidence>
<reference evidence="1 2" key="1">
    <citation type="journal article" date="2022" name="DNA Res.">
        <title>Chromosomal-level genome assembly of the orchid tree Bauhinia variegata (Leguminosae; Cercidoideae) supports the allotetraploid origin hypothesis of Bauhinia.</title>
        <authorList>
            <person name="Zhong Y."/>
            <person name="Chen Y."/>
            <person name="Zheng D."/>
            <person name="Pang J."/>
            <person name="Liu Y."/>
            <person name="Luo S."/>
            <person name="Meng S."/>
            <person name="Qian L."/>
            <person name="Wei D."/>
            <person name="Dai S."/>
            <person name="Zhou R."/>
        </authorList>
    </citation>
    <scope>NUCLEOTIDE SEQUENCE [LARGE SCALE GENOMIC DNA]</scope>
    <source>
        <strain evidence="1">BV-YZ2020</strain>
    </source>
</reference>
<evidence type="ECO:0000313" key="2">
    <source>
        <dbReference type="Proteomes" id="UP000828941"/>
    </source>
</evidence>
<proteinExistence type="predicted"/>
<organism evidence="1 2">
    <name type="scientific">Bauhinia variegata</name>
    <name type="common">Purple orchid tree</name>
    <name type="synonym">Phanera variegata</name>
    <dbReference type="NCBI Taxonomy" id="167791"/>
    <lineage>
        <taxon>Eukaryota</taxon>
        <taxon>Viridiplantae</taxon>
        <taxon>Streptophyta</taxon>
        <taxon>Embryophyta</taxon>
        <taxon>Tracheophyta</taxon>
        <taxon>Spermatophyta</taxon>
        <taxon>Magnoliopsida</taxon>
        <taxon>eudicotyledons</taxon>
        <taxon>Gunneridae</taxon>
        <taxon>Pentapetalae</taxon>
        <taxon>rosids</taxon>
        <taxon>fabids</taxon>
        <taxon>Fabales</taxon>
        <taxon>Fabaceae</taxon>
        <taxon>Cercidoideae</taxon>
        <taxon>Cercideae</taxon>
        <taxon>Bauhiniinae</taxon>
        <taxon>Bauhinia</taxon>
    </lineage>
</organism>
<keyword evidence="2" id="KW-1185">Reference proteome</keyword>
<gene>
    <name evidence="1" type="ORF">L6164_021055</name>
</gene>